<organism evidence="1 2">
    <name type="scientific">Fluviibacter phosphoraccumulans</name>
    <dbReference type="NCBI Taxonomy" id="1751046"/>
    <lineage>
        <taxon>Bacteria</taxon>
        <taxon>Pseudomonadati</taxon>
        <taxon>Pseudomonadota</taxon>
        <taxon>Betaproteobacteria</taxon>
        <taxon>Rhodocyclales</taxon>
        <taxon>Fluviibacteraceae</taxon>
        <taxon>Fluviibacter</taxon>
    </lineage>
</organism>
<gene>
    <name evidence="1" type="ORF">ICHIAU1_03220</name>
</gene>
<dbReference type="AlphaFoldDB" id="A0A7R6R2Y4"/>
<evidence type="ECO:0000313" key="2">
    <source>
        <dbReference type="Proteomes" id="UP000463961"/>
    </source>
</evidence>
<proteinExistence type="predicted"/>
<protein>
    <submittedName>
        <fullName evidence="1">Uncharacterized protein</fullName>
    </submittedName>
</protein>
<dbReference type="InterPro" id="IPR056250">
    <property type="entry name" value="AEP-like"/>
</dbReference>
<sequence>MINKNHPFHFVQQLFSRGDGNFTFSKYVYTPDSLFDEREFLTLSGKDLTEERVNREIASLRPDQELAMHSNVRFKGKNLHIPMIDFSLADSVDGEVFNRMSRYLPKAIMLNMAVYSSGRSFHAYSTTLLGPKEWFDFMGRLLLINPRNQADIVDSRWIGHRLIGGFGSLRWSNNSGQYLGLPERISFP</sequence>
<dbReference type="Pfam" id="PF24387">
    <property type="entry name" value="AEP-like"/>
    <property type="match status" value="1"/>
</dbReference>
<accession>A0A7R6R2Y4</accession>
<dbReference type="EMBL" id="AP022345">
    <property type="protein sequence ID" value="BBU68039.1"/>
    <property type="molecule type" value="Genomic_DNA"/>
</dbReference>
<name>A0A7R6R2Y4_9RHOO</name>
<keyword evidence="2" id="KW-1185">Reference proteome</keyword>
<evidence type="ECO:0000313" key="1">
    <source>
        <dbReference type="EMBL" id="BBU68039.1"/>
    </source>
</evidence>
<reference evidence="2" key="1">
    <citation type="submission" date="2020-01" db="EMBL/GenBank/DDBJ databases">
        <title>Phosphoaccumulans saitamaens gen. nov., sp. nov., a polyphosphate accumulating bacterium isolated from surface river water.</title>
        <authorList>
            <person name="Watanabe K."/>
            <person name="Suda W."/>
        </authorList>
    </citation>
    <scope>NUCLEOTIDE SEQUENCE [LARGE SCALE GENOMIC DNA]</scope>
    <source>
        <strain evidence="2">ICHIAU1</strain>
    </source>
</reference>
<dbReference type="RefSeq" id="WP_202930727.1">
    <property type="nucleotide sequence ID" value="NZ_AP022345.1"/>
</dbReference>
<dbReference type="Proteomes" id="UP000463961">
    <property type="component" value="Chromosome"/>
</dbReference>